<dbReference type="RefSeq" id="WP_124772318.1">
    <property type="nucleotide sequence ID" value="NZ_JBEZFR010000030.1"/>
</dbReference>
<reference evidence="3 4" key="1">
    <citation type="submission" date="2018-05" db="EMBL/GenBank/DDBJ databases">
        <title>Micromonospora from Atacama Desert.</title>
        <authorList>
            <person name="Carro L."/>
            <person name="Goodfellow M."/>
            <person name="Klenk H.-P."/>
        </authorList>
    </citation>
    <scope>NUCLEOTIDE SEQUENCE [LARGE SCALE GENOMIC DNA]</scope>
    <source>
        <strain evidence="3 4">LB39</strain>
    </source>
</reference>
<dbReference type="PANTHER" id="PTHR41878">
    <property type="entry name" value="LEXA REPRESSOR-RELATED"/>
    <property type="match status" value="1"/>
</dbReference>
<dbReference type="InterPro" id="IPR012912">
    <property type="entry name" value="Plasmid_pRiA4b_Orf3-like"/>
</dbReference>
<dbReference type="InterPro" id="IPR024047">
    <property type="entry name" value="MM3350-like_sf"/>
</dbReference>
<feature type="compositionally biased region" description="Basic residues" evidence="1">
    <location>
        <begin position="1"/>
        <end position="13"/>
    </location>
</feature>
<dbReference type="SUPFAM" id="SSF159941">
    <property type="entry name" value="MM3350-like"/>
    <property type="match status" value="1"/>
</dbReference>
<accession>A0A3N9WTX5</accession>
<protein>
    <recommendedName>
        <fullName evidence="2">Plasmid pRiA4b Orf3-like domain-containing protein</fullName>
    </recommendedName>
</protein>
<feature type="region of interest" description="Disordered" evidence="1">
    <location>
        <begin position="312"/>
        <end position="333"/>
    </location>
</feature>
<dbReference type="Gene3D" id="3.10.290.30">
    <property type="entry name" value="MM3350-like"/>
    <property type="match status" value="1"/>
</dbReference>
<dbReference type="EMBL" id="QGSZ01000178">
    <property type="protein sequence ID" value="RQX04149.1"/>
    <property type="molecule type" value="Genomic_DNA"/>
</dbReference>
<dbReference type="AlphaFoldDB" id="A0A3N9WTX5"/>
<evidence type="ECO:0000256" key="1">
    <source>
        <dbReference type="SAM" id="MobiDB-lite"/>
    </source>
</evidence>
<organism evidence="3 4">
    <name type="scientific">Micromonospora inaquosa</name>
    <dbReference type="NCBI Taxonomy" id="2203716"/>
    <lineage>
        <taxon>Bacteria</taxon>
        <taxon>Bacillati</taxon>
        <taxon>Actinomycetota</taxon>
        <taxon>Actinomycetes</taxon>
        <taxon>Micromonosporales</taxon>
        <taxon>Micromonosporaceae</taxon>
        <taxon>Micromonospora</taxon>
    </lineage>
</organism>
<keyword evidence="4" id="KW-1185">Reference proteome</keyword>
<dbReference type="OrthoDB" id="9816539at2"/>
<evidence type="ECO:0000259" key="2">
    <source>
        <dbReference type="Pfam" id="PF07929"/>
    </source>
</evidence>
<proteinExistence type="predicted"/>
<comment type="caution">
    <text evidence="3">The sequence shown here is derived from an EMBL/GenBank/DDBJ whole genome shotgun (WGS) entry which is preliminary data.</text>
</comment>
<evidence type="ECO:0000313" key="4">
    <source>
        <dbReference type="Proteomes" id="UP000282312"/>
    </source>
</evidence>
<feature type="region of interest" description="Disordered" evidence="1">
    <location>
        <begin position="1"/>
        <end position="26"/>
    </location>
</feature>
<name>A0A3N9WTX5_9ACTN</name>
<feature type="domain" description="Plasmid pRiA4b Orf3-like" evidence="2">
    <location>
        <begin position="338"/>
        <end position="506"/>
    </location>
</feature>
<sequence length="518" mass="56313">MSPESRRRKRAKPSRSGQQVVRRASPAEVDQCDCPACSSADIDPQNFIDDLVGEGAHLIKTDDPVEAELFAANFLSAGDLAGEDFTEALNEGMLPAVAEIGTPEALAVLLAIDAVREGTVAAAAARRLMDAGVTAPSWASELRQPVRVGPCRRFADPAGSASMLVCAFERAGRSYGFLLHVDHLDCDAAADIVFFPAHALDEVVSTIQQNGRRAGLTIAEELLDPAEFRWQVARALDARADHDQERDPAQLDDEFDDEGGPGYHLLAVLLRARIRALPEPTRPPAEHDADAGQTTLDLLDMITQIAGQAQQIQTRAGRRAAGRKLPAKRKKSGPAAPIYQLKVGLRGAKPPIWRRLELPADTSLADLHDIIQVAFGWNDSHLHVFETAYGDFRVADRELGYRAEGPVTLEQVAPAVGDRFNYTYDFGDSWDHEIVVEKVLSRQPIAYPRCTGGRRAAPPDDCGGIWGYAELVEVLNDPGHPEHDDRLEWLGLASATDFQPARFDATEITRALAEGGHG</sequence>
<dbReference type="Proteomes" id="UP000282312">
    <property type="component" value="Unassembled WGS sequence"/>
</dbReference>
<evidence type="ECO:0000313" key="3">
    <source>
        <dbReference type="EMBL" id="RQX04149.1"/>
    </source>
</evidence>
<dbReference type="Pfam" id="PF07929">
    <property type="entry name" value="PRiA4_ORF3"/>
    <property type="match status" value="1"/>
</dbReference>
<gene>
    <name evidence="3" type="ORF">DLJ59_10555</name>
</gene>
<feature type="compositionally biased region" description="Basic residues" evidence="1">
    <location>
        <begin position="316"/>
        <end position="332"/>
    </location>
</feature>
<dbReference type="PANTHER" id="PTHR41878:SF1">
    <property type="entry name" value="TNPR PROTEIN"/>
    <property type="match status" value="1"/>
</dbReference>